<evidence type="ECO:0000256" key="4">
    <source>
        <dbReference type="SAM" id="Phobius"/>
    </source>
</evidence>
<dbReference type="PROSITE" id="PS51829">
    <property type="entry name" value="P_HOMO_B"/>
    <property type="match status" value="1"/>
</dbReference>
<gene>
    <name evidence="7" type="ORF">I596_3559</name>
</gene>
<protein>
    <submittedName>
        <fullName evidence="7">Peptidase domain protein</fullName>
    </submittedName>
</protein>
<dbReference type="SUPFAM" id="SSF49785">
    <property type="entry name" value="Galactose-binding domain-like"/>
    <property type="match status" value="1"/>
</dbReference>
<dbReference type="Pfam" id="PF01345">
    <property type="entry name" value="DUF11"/>
    <property type="match status" value="7"/>
</dbReference>
<dbReference type="GO" id="GO:0004252">
    <property type="term" value="F:serine-type endopeptidase activity"/>
    <property type="evidence" value="ECO:0007669"/>
    <property type="project" value="InterPro"/>
</dbReference>
<dbReference type="InterPro" id="IPR047589">
    <property type="entry name" value="DUF11_rpt"/>
</dbReference>
<dbReference type="PANTHER" id="PTHR34819:SF3">
    <property type="entry name" value="CELL SURFACE PROTEIN"/>
    <property type="match status" value="1"/>
</dbReference>
<feature type="region of interest" description="Disordered" evidence="3">
    <location>
        <begin position="200"/>
        <end position="222"/>
    </location>
</feature>
<dbReference type="Gene3D" id="2.60.120.260">
    <property type="entry name" value="Galactose-binding domain-like"/>
    <property type="match status" value="1"/>
</dbReference>
<feature type="signal peptide" evidence="5">
    <location>
        <begin position="1"/>
        <end position="22"/>
    </location>
</feature>
<dbReference type="InterPro" id="IPR008979">
    <property type="entry name" value="Galactose-bd-like_sf"/>
</dbReference>
<evidence type="ECO:0000256" key="3">
    <source>
        <dbReference type="SAM" id="MobiDB-lite"/>
    </source>
</evidence>
<dbReference type="EMBL" id="CP015249">
    <property type="protein sequence ID" value="ANB19547.1"/>
    <property type="molecule type" value="Genomic_DNA"/>
</dbReference>
<dbReference type="NCBIfam" id="TIGR01451">
    <property type="entry name" value="B_ant_repeat"/>
    <property type="match status" value="6"/>
</dbReference>
<evidence type="ECO:0000256" key="5">
    <source>
        <dbReference type="SAM" id="SignalP"/>
    </source>
</evidence>
<dbReference type="InterPro" id="IPR051172">
    <property type="entry name" value="Chlamydia_OmcB"/>
</dbReference>
<evidence type="ECO:0000259" key="6">
    <source>
        <dbReference type="PROSITE" id="PS51829"/>
    </source>
</evidence>
<accession>A0A160DXT0</accession>
<dbReference type="STRING" id="1300342.I596_3559"/>
<keyword evidence="1" id="KW-0645">Protease</keyword>
<keyword evidence="4" id="KW-1133">Transmembrane helix</keyword>
<sequence>MTMQSRAARAAVSLCVMVVALAAGALGAQPATGPLQFSAPVSAPFVETKPVVANPFSEAARPVSPRAFSTEFPAEVEPNGTPATATPLGAATYVRMQGNLFPAADVDYFSFAAQAGDRIYAAVITAANTSTSADSQLNLLDTDGTTVLEFDDDDGSFAATSSSIAGTVIPADGTYYLSVNHFTAAQTLRPYELHVRIQRGSPTPEVESNDTPGTANPLPANGWVSGTRNPPAATEQDWYAFTANAGDTVFLSLDADPERDGVQWDGRLGIALFGDAANQILVVNDTSSGAGNPLSEALVFTIKTAGTYFAFVDSATAAVGGPTATYHLSVSVQPPPTPMPLAACTTYTSTDVPKTIGPANGLVSSLITVPGNPRIGDLNVEIQLNHALMADVDAHLRSPSGNDIGLFTDIGAAATGGQAQMDVVFDDEAAIPPTFTALRNMALKPELNYRLSWFDGENAGGTWTLDLRDDVNNASGGTLTSWSLRICEPPPPPTCGPGFVQTTVYSTDFESGAAGFTHSGTQDEWELGLPATVATTTANPVAAFNSCASGVNCWKTDLDNTYNISSNQNLTSPSINLGGFSPPIVVRWSHQYQMESASFDLYSVDLREVGGANPVRLFEWLDATMTDAVGNPTVNIPARAGWSQVVTRADALAGQNVELNFNLTSDNTVNFGGVAVDDVSVTACRVAIADLSITKTDGVTTAVPGGSVTYTITASNAGPDADTAATVADTFPAALTCTWTCVGAGGGTCTAAGSGNIADTVNLPSGGSVTYTASCAIGPSVTGTLSNTATVTASVADPNPANNSATDTDTLTPQADLAITKTDGVTSVIQGGSTTYTITASNAGPSNASGATVTDTFPASLTCTWTCVGAGGGTCTAAGSGNIADTVNLPAGGSTTHTASCGLSASATGTLSNTATVAAPAGVTDPTPGNNSATDTDTITLLGAAVTASKTVAGSFVPGSPVTYTVTLTNSLGAQANNPGDEFTDVLPAALTLVSATATSGSAVATIGTNTVTWNGAIPGGGSVTITITATLSPSATGTVANQGSFAYDGDANGSNETNGLTDDPAQPGAADPTVFTVGAAVADLAITKTDGVTTATPGGSTTYTIVASNAGPSAVTGATVTDTFPASLTCTWTCAGSGGGTCAPSGSGNIASPVTLPVGASATYTATCAISATASGTLVNTATIAVPAGVNDPTPGNNSATDTDTLAATADLAITKTDGVTSATPGDSTTYTIVASNAGPSAVTGATVTDTFAASLTCTWTCAGSGGGTCAPSGSGNIASPVTLPVGASATYTATCAISATASGTLVNTATIAAPAGVTDPTPGNNSATDTDALGAETALSISKTDGATTVAPGGTLTYTIVASNVGPSAAVGATVSDAFPAACVAPAWTCAASGGGNCPAGGSGAIAASVDLPAGAAATFTATCPVDPALADGTVITNTATVAEAAGATDPDPSDNSATDTTTAAVPVAGAAVSVRKSVSGSFLPGGAIRYTLVLVNSGGPQGDNPGDELTDVLPPQLVLVAASASSGAASANPATNTVTWNGAIPAGGSVTVLIDATIRSDASGTIGNQAGVAYDGDGDGSNEATALSDDPAVPGAADPTVFPVGAPAVVVPVPTLTGLGALLLGLGLAGLAIAARPRRRLR</sequence>
<dbReference type="SUPFAM" id="SSF89260">
    <property type="entry name" value="Collagen-binding domain"/>
    <property type="match status" value="1"/>
</dbReference>
<dbReference type="PATRIC" id="fig|1300342.3.peg.3479"/>
<name>A0A160DXT0_9GAMM</name>
<evidence type="ECO:0000256" key="1">
    <source>
        <dbReference type="ARBA" id="ARBA00022670"/>
    </source>
</evidence>
<dbReference type="PANTHER" id="PTHR34819">
    <property type="entry name" value="LARGE CYSTEINE-RICH PERIPLASMIC PROTEIN OMCB"/>
    <property type="match status" value="1"/>
</dbReference>
<evidence type="ECO:0000256" key="2">
    <source>
        <dbReference type="ARBA" id="ARBA00022801"/>
    </source>
</evidence>
<dbReference type="Pfam" id="PF01483">
    <property type="entry name" value="P_proprotein"/>
    <property type="match status" value="1"/>
</dbReference>
<dbReference type="Gene3D" id="2.60.40.10">
    <property type="entry name" value="Immunoglobulins"/>
    <property type="match status" value="4"/>
</dbReference>
<feature type="chain" id="PRO_5007813246" evidence="5">
    <location>
        <begin position="23"/>
        <end position="1645"/>
    </location>
</feature>
<reference evidence="7 8" key="1">
    <citation type="submission" date="2016-04" db="EMBL/GenBank/DDBJ databases">
        <title>Complete genome sequence of Dokdonella koreensis DS-123T.</title>
        <authorList>
            <person name="Kim J.F."/>
            <person name="Lee H."/>
            <person name="Kwak M.-J."/>
        </authorList>
    </citation>
    <scope>NUCLEOTIDE SEQUENCE [LARGE SCALE GENOMIC DNA]</scope>
    <source>
        <strain evidence="7 8">DS-123</strain>
    </source>
</reference>
<dbReference type="KEGG" id="dko:I596_3559"/>
<dbReference type="InterPro" id="IPR002884">
    <property type="entry name" value="P_dom"/>
</dbReference>
<keyword evidence="5" id="KW-0732">Signal</keyword>
<dbReference type="InterPro" id="IPR013783">
    <property type="entry name" value="Ig-like_fold"/>
</dbReference>
<dbReference type="Gene3D" id="2.60.120.380">
    <property type="match status" value="2"/>
</dbReference>
<dbReference type="Gene3D" id="2.60.40.1170">
    <property type="entry name" value="Mu homology domain, subdomain B"/>
    <property type="match status" value="1"/>
</dbReference>
<keyword evidence="8" id="KW-1185">Reference proteome</keyword>
<evidence type="ECO:0000313" key="7">
    <source>
        <dbReference type="EMBL" id="ANB19547.1"/>
    </source>
</evidence>
<proteinExistence type="predicted"/>
<feature type="transmembrane region" description="Helical" evidence="4">
    <location>
        <begin position="1619"/>
        <end position="1638"/>
    </location>
</feature>
<dbReference type="InterPro" id="IPR001434">
    <property type="entry name" value="OmcB-like_DUF11"/>
</dbReference>
<dbReference type="Pfam" id="PF04151">
    <property type="entry name" value="PPC"/>
    <property type="match status" value="1"/>
</dbReference>
<organism evidence="7 8">
    <name type="scientific">Dokdonella koreensis DS-123</name>
    <dbReference type="NCBI Taxonomy" id="1300342"/>
    <lineage>
        <taxon>Bacteria</taxon>
        <taxon>Pseudomonadati</taxon>
        <taxon>Pseudomonadota</taxon>
        <taxon>Gammaproteobacteria</taxon>
        <taxon>Lysobacterales</taxon>
        <taxon>Rhodanobacteraceae</taxon>
        <taxon>Dokdonella</taxon>
    </lineage>
</organism>
<dbReference type="RefSeq" id="WP_067650518.1">
    <property type="nucleotide sequence ID" value="NZ_CP015249.1"/>
</dbReference>
<evidence type="ECO:0000313" key="8">
    <source>
        <dbReference type="Proteomes" id="UP000076830"/>
    </source>
</evidence>
<keyword evidence="4" id="KW-0472">Membrane</keyword>
<dbReference type="InterPro" id="IPR007280">
    <property type="entry name" value="Peptidase_C_arc/bac"/>
</dbReference>
<dbReference type="Proteomes" id="UP000076830">
    <property type="component" value="Chromosome"/>
</dbReference>
<feature type="region of interest" description="Disordered" evidence="3">
    <location>
        <begin position="1048"/>
        <end position="1072"/>
    </location>
</feature>
<keyword evidence="4" id="KW-0812">Transmembrane</keyword>
<keyword evidence="2" id="KW-0378">Hydrolase</keyword>
<dbReference type="GO" id="GO:0006508">
    <property type="term" value="P:proteolysis"/>
    <property type="evidence" value="ECO:0007669"/>
    <property type="project" value="UniProtKB-KW"/>
</dbReference>
<feature type="domain" description="P/Homo B" evidence="6">
    <location>
        <begin position="333"/>
        <end position="492"/>
    </location>
</feature>